<proteinExistence type="inferred from homology"/>
<dbReference type="SUPFAM" id="SSF51569">
    <property type="entry name" value="Aldolase"/>
    <property type="match status" value="1"/>
</dbReference>
<reference evidence="5" key="2">
    <citation type="submission" date="2021-04" db="EMBL/GenBank/DDBJ databases">
        <authorList>
            <person name="Gilroy R."/>
        </authorList>
    </citation>
    <scope>NUCLEOTIDE SEQUENCE</scope>
    <source>
        <strain evidence="5">ChiHjej13B12-24818</strain>
    </source>
</reference>
<dbReference type="Proteomes" id="UP000823823">
    <property type="component" value="Unassembled WGS sequence"/>
</dbReference>
<comment type="caution">
    <text evidence="5">The sequence shown here is derived from an EMBL/GenBank/DDBJ whole genome shotgun (WGS) entry which is preliminary data.</text>
</comment>
<dbReference type="Gene3D" id="3.20.20.70">
    <property type="entry name" value="Aldolase class I"/>
    <property type="match status" value="1"/>
</dbReference>
<evidence type="ECO:0000256" key="1">
    <source>
        <dbReference type="ARBA" id="ARBA00023239"/>
    </source>
</evidence>
<dbReference type="InterPro" id="IPR013785">
    <property type="entry name" value="Aldolase_TIM"/>
</dbReference>
<dbReference type="PANTHER" id="PTHR42849:SF1">
    <property type="entry name" value="N-ACETYLNEURAMINATE LYASE"/>
    <property type="match status" value="1"/>
</dbReference>
<name>A0A9D2LDD0_9MICO</name>
<feature type="active site" description="Schiff-base intermediate with substrate" evidence="3">
    <location>
        <position position="161"/>
    </location>
</feature>
<dbReference type="GO" id="GO:0005829">
    <property type="term" value="C:cytosol"/>
    <property type="evidence" value="ECO:0007669"/>
    <property type="project" value="TreeGrafter"/>
</dbReference>
<gene>
    <name evidence="5" type="ORF">H9786_07835</name>
</gene>
<organism evidence="5 6">
    <name type="scientific">Candidatus Brachybacterium merdavium</name>
    <dbReference type="NCBI Taxonomy" id="2838513"/>
    <lineage>
        <taxon>Bacteria</taxon>
        <taxon>Bacillati</taxon>
        <taxon>Actinomycetota</taxon>
        <taxon>Actinomycetes</taxon>
        <taxon>Micrococcales</taxon>
        <taxon>Dermabacteraceae</taxon>
        <taxon>Brachybacterium</taxon>
    </lineage>
</organism>
<dbReference type="EMBL" id="DWZH01000056">
    <property type="protein sequence ID" value="HJB10428.1"/>
    <property type="molecule type" value="Genomic_DNA"/>
</dbReference>
<dbReference type="Pfam" id="PF00701">
    <property type="entry name" value="DHDPS"/>
    <property type="match status" value="1"/>
</dbReference>
<sequence length="297" mass="31161">MTITGMLPALLTAYDDAGQVSTERTTSLVSALNEAGVDGYFVTGTSGEYYLLSAAERLRILQAVASAAGDRHIVFQVAASDQREVRELARQASEHGATAISASIPIYYGYSDQSLAAYFRDVREASELPLLGYTIPGFTGRVLGTELLASLAADGTLAGLKYTSSDLAILAQLRAATPDSFSLLLGSDDLLVAALSLGADGGIGGTFNLAPRLYVELHRAQQAGDLNEARRLQGLAVAMLGALADGEVYPTLKSAMRVRGMDVGQSRFPMAQHGPADDQRVAAALAGVEGLEEYLIG</sequence>
<evidence type="ECO:0000256" key="3">
    <source>
        <dbReference type="PIRSR" id="PIRSR001365-1"/>
    </source>
</evidence>
<evidence type="ECO:0000256" key="2">
    <source>
        <dbReference type="PIRNR" id="PIRNR001365"/>
    </source>
</evidence>
<evidence type="ECO:0000313" key="6">
    <source>
        <dbReference type="Proteomes" id="UP000823823"/>
    </source>
</evidence>
<evidence type="ECO:0000256" key="4">
    <source>
        <dbReference type="PIRSR" id="PIRSR001365-2"/>
    </source>
</evidence>
<dbReference type="PRINTS" id="PR00146">
    <property type="entry name" value="DHPICSNTHASE"/>
</dbReference>
<dbReference type="AlphaFoldDB" id="A0A9D2LDD0"/>
<protein>
    <submittedName>
        <fullName evidence="5">Dihydrodipicolinate synthase family protein</fullName>
    </submittedName>
</protein>
<dbReference type="CDD" id="cd00408">
    <property type="entry name" value="DHDPS-like"/>
    <property type="match status" value="1"/>
</dbReference>
<dbReference type="InterPro" id="IPR002220">
    <property type="entry name" value="DapA-like"/>
</dbReference>
<dbReference type="SMART" id="SM01130">
    <property type="entry name" value="DHDPS"/>
    <property type="match status" value="1"/>
</dbReference>
<dbReference type="GO" id="GO:0008747">
    <property type="term" value="F:N-acetylneuraminate lyase activity"/>
    <property type="evidence" value="ECO:0007669"/>
    <property type="project" value="TreeGrafter"/>
</dbReference>
<accession>A0A9D2LDD0</accession>
<dbReference type="PIRSF" id="PIRSF001365">
    <property type="entry name" value="DHDPS"/>
    <property type="match status" value="1"/>
</dbReference>
<feature type="binding site" evidence="4">
    <location>
        <position position="203"/>
    </location>
    <ligand>
        <name>pyruvate</name>
        <dbReference type="ChEBI" id="CHEBI:15361"/>
    </ligand>
</feature>
<comment type="similarity">
    <text evidence="2">Belongs to the DapA family.</text>
</comment>
<dbReference type="PANTHER" id="PTHR42849">
    <property type="entry name" value="N-ACETYLNEURAMINATE LYASE"/>
    <property type="match status" value="1"/>
</dbReference>
<keyword evidence="1 2" id="KW-0456">Lyase</keyword>
<evidence type="ECO:0000313" key="5">
    <source>
        <dbReference type="EMBL" id="HJB10428.1"/>
    </source>
</evidence>
<feature type="active site" description="Proton donor/acceptor" evidence="3">
    <location>
        <position position="133"/>
    </location>
</feature>
<reference evidence="5" key="1">
    <citation type="journal article" date="2021" name="PeerJ">
        <title>Extensive microbial diversity within the chicken gut microbiome revealed by metagenomics and culture.</title>
        <authorList>
            <person name="Gilroy R."/>
            <person name="Ravi A."/>
            <person name="Getino M."/>
            <person name="Pursley I."/>
            <person name="Horton D.L."/>
            <person name="Alikhan N.F."/>
            <person name="Baker D."/>
            <person name="Gharbi K."/>
            <person name="Hall N."/>
            <person name="Watson M."/>
            <person name="Adriaenssens E.M."/>
            <person name="Foster-Nyarko E."/>
            <person name="Jarju S."/>
            <person name="Secka A."/>
            <person name="Antonio M."/>
            <person name="Oren A."/>
            <person name="Chaudhuri R.R."/>
            <person name="La Ragione R."/>
            <person name="Hildebrand F."/>
            <person name="Pallen M.J."/>
        </authorList>
    </citation>
    <scope>NUCLEOTIDE SEQUENCE</scope>
    <source>
        <strain evidence="5">ChiHjej13B12-24818</strain>
    </source>
</reference>
<dbReference type="GO" id="GO:0019262">
    <property type="term" value="P:N-acetylneuraminate catabolic process"/>
    <property type="evidence" value="ECO:0007669"/>
    <property type="project" value="TreeGrafter"/>
</dbReference>